<accession>A0A8B9EZ57</accession>
<dbReference type="Ensembl" id="ENSACOT00000002042.1">
    <property type="protein sequence ID" value="ENSACOP00000001980.1"/>
    <property type="gene ID" value="ENSACOG00000001420.1"/>
</dbReference>
<dbReference type="GO" id="GO:0030332">
    <property type="term" value="F:cyclin binding"/>
    <property type="evidence" value="ECO:0007669"/>
    <property type="project" value="UniProtKB-ARBA"/>
</dbReference>
<evidence type="ECO:0000256" key="6">
    <source>
        <dbReference type="ARBA" id="ARBA00022490"/>
    </source>
</evidence>
<keyword evidence="11" id="KW-0539">Nucleus</keyword>
<evidence type="ECO:0000313" key="19">
    <source>
        <dbReference type="Proteomes" id="UP000694522"/>
    </source>
</evidence>
<dbReference type="GO" id="GO:0005829">
    <property type="term" value="C:cytosol"/>
    <property type="evidence" value="ECO:0007669"/>
    <property type="project" value="UniProtKB-ARBA"/>
</dbReference>
<dbReference type="GO" id="GO:0045930">
    <property type="term" value="P:negative regulation of mitotic cell cycle"/>
    <property type="evidence" value="ECO:0007669"/>
    <property type="project" value="TreeGrafter"/>
</dbReference>
<feature type="domain" description="Cyclin-dependent kinase inhibitor" evidence="17">
    <location>
        <begin position="206"/>
        <end position="254"/>
    </location>
</feature>
<dbReference type="GO" id="GO:0007165">
    <property type="term" value="P:signal transduction"/>
    <property type="evidence" value="ECO:0007669"/>
    <property type="project" value="UniProtKB-ARBA"/>
</dbReference>
<evidence type="ECO:0000256" key="2">
    <source>
        <dbReference type="ARBA" id="ARBA00004177"/>
    </source>
</evidence>
<comment type="function">
    <text evidence="15">Important regulator of cell cycle progression. Inhibits the kinase activity of CDK2 bound to cyclin A, but has little inhibitory activity on CDK2 bound to SPDYA. Involved in G1 arrest. Potent inhibitor of cyclin E- and cyclin A-CDK2 complexes. Forms a complex with cyclin type D-CDK4 complexes and is involved in the assembly, stability, and modulation of CCND1-CDK4 complex activation. Acts either as an inhibitor or an activator of cyclin type D-CDK4 complexes depending on its phosphorylation state and/or stoichometry.</text>
</comment>
<evidence type="ECO:0000256" key="7">
    <source>
        <dbReference type="ARBA" id="ARBA00022553"/>
    </source>
</evidence>
<dbReference type="GO" id="GO:0005634">
    <property type="term" value="C:nucleus"/>
    <property type="evidence" value="ECO:0007669"/>
    <property type="project" value="UniProtKB-SubCell"/>
</dbReference>
<evidence type="ECO:0000256" key="8">
    <source>
        <dbReference type="ARBA" id="ARBA00022753"/>
    </source>
</evidence>
<dbReference type="GO" id="GO:0005768">
    <property type="term" value="C:endosome"/>
    <property type="evidence" value="ECO:0007669"/>
    <property type="project" value="UniProtKB-SubCell"/>
</dbReference>
<dbReference type="PANTHER" id="PTHR10265:SF9">
    <property type="entry name" value="CYCLIN-DEPENDENT KINASE INHIBITOR 1B"/>
    <property type="match status" value="1"/>
</dbReference>
<feature type="compositionally biased region" description="Polar residues" evidence="16">
    <location>
        <begin position="175"/>
        <end position="186"/>
    </location>
</feature>
<comment type="subcellular location">
    <subcellularLocation>
        <location evidence="3">Cytoplasm</location>
    </subcellularLocation>
    <subcellularLocation>
        <location evidence="2">Endosome</location>
    </subcellularLocation>
    <subcellularLocation>
        <location evidence="1">Nucleus</location>
    </subcellularLocation>
</comment>
<evidence type="ECO:0000256" key="15">
    <source>
        <dbReference type="ARBA" id="ARBA00045727"/>
    </source>
</evidence>
<feature type="compositionally biased region" description="Polar residues" evidence="16">
    <location>
        <begin position="333"/>
        <end position="365"/>
    </location>
</feature>
<keyword evidence="12" id="KW-0131">Cell cycle</keyword>
<keyword evidence="6" id="KW-0963">Cytoplasm</keyword>
<feature type="compositionally biased region" description="Polar residues" evidence="16">
    <location>
        <begin position="316"/>
        <end position="325"/>
    </location>
</feature>
<dbReference type="GO" id="GO:0045926">
    <property type="term" value="P:negative regulation of growth"/>
    <property type="evidence" value="ECO:0007669"/>
    <property type="project" value="UniProtKB-ARBA"/>
</dbReference>
<dbReference type="Gene3D" id="4.10.365.10">
    <property type="entry name" value="p27"/>
    <property type="match status" value="1"/>
</dbReference>
<dbReference type="GO" id="GO:0004861">
    <property type="term" value="F:cyclin-dependent protein serine/threonine kinase inhibitor activity"/>
    <property type="evidence" value="ECO:0007669"/>
    <property type="project" value="InterPro"/>
</dbReference>
<dbReference type="PANTHER" id="PTHR10265">
    <property type="entry name" value="CYCLIN-DEPENDENT KINASE INHIBITOR 1"/>
    <property type="match status" value="1"/>
</dbReference>
<dbReference type="AlphaFoldDB" id="A0A8B9EZ57"/>
<evidence type="ECO:0000256" key="14">
    <source>
        <dbReference type="ARBA" id="ARBA00031925"/>
    </source>
</evidence>
<evidence type="ECO:0000256" key="11">
    <source>
        <dbReference type="ARBA" id="ARBA00023242"/>
    </source>
</evidence>
<protein>
    <recommendedName>
        <fullName evidence="5">Cyclin-dependent kinase inhibitor 1B</fullName>
    </recommendedName>
    <alternativeName>
        <fullName evidence="14">Cyclin-dependent kinase inhibitor p27</fullName>
    </alternativeName>
    <alternativeName>
        <fullName evidence="13">p27Kip1</fullName>
    </alternativeName>
</protein>
<evidence type="ECO:0000256" key="16">
    <source>
        <dbReference type="SAM" id="MobiDB-lite"/>
    </source>
</evidence>
<dbReference type="Proteomes" id="UP000694522">
    <property type="component" value="Unplaced"/>
</dbReference>
<evidence type="ECO:0000256" key="13">
    <source>
        <dbReference type="ARBA" id="ARBA00031903"/>
    </source>
</evidence>
<reference evidence="18" key="1">
    <citation type="submission" date="2025-08" db="UniProtKB">
        <authorList>
            <consortium name="Ensembl"/>
        </authorList>
    </citation>
    <scope>IDENTIFICATION</scope>
</reference>
<reference evidence="18" key="2">
    <citation type="submission" date="2025-09" db="UniProtKB">
        <authorList>
            <consortium name="Ensembl"/>
        </authorList>
    </citation>
    <scope>IDENTIFICATION</scope>
</reference>
<dbReference type="InterPro" id="IPR003175">
    <property type="entry name" value="CDI_dom"/>
</dbReference>
<dbReference type="FunFam" id="4.10.365.10:FF:000001">
    <property type="entry name" value="Cyclin-dependent kinase inhibitor 1B"/>
    <property type="match status" value="1"/>
</dbReference>
<evidence type="ECO:0000259" key="17">
    <source>
        <dbReference type="Pfam" id="PF02234"/>
    </source>
</evidence>
<dbReference type="Pfam" id="PF02234">
    <property type="entry name" value="CDI"/>
    <property type="match status" value="1"/>
</dbReference>
<feature type="region of interest" description="Disordered" evidence="16">
    <location>
        <begin position="55"/>
        <end position="206"/>
    </location>
</feature>
<feature type="compositionally biased region" description="Gly residues" evidence="16">
    <location>
        <begin position="85"/>
        <end position="94"/>
    </location>
</feature>
<dbReference type="GO" id="GO:0000082">
    <property type="term" value="P:G1/S transition of mitotic cell cycle"/>
    <property type="evidence" value="ECO:0007669"/>
    <property type="project" value="TreeGrafter"/>
</dbReference>
<feature type="compositionally biased region" description="Basic and acidic residues" evidence="16">
    <location>
        <begin position="159"/>
        <end position="173"/>
    </location>
</feature>
<dbReference type="InterPro" id="IPR044898">
    <property type="entry name" value="CDI_dom_sf"/>
</dbReference>
<evidence type="ECO:0000256" key="3">
    <source>
        <dbReference type="ARBA" id="ARBA00004496"/>
    </source>
</evidence>
<dbReference type="GO" id="GO:0012501">
    <property type="term" value="P:programmed cell death"/>
    <property type="evidence" value="ECO:0007669"/>
    <property type="project" value="UniProtKB-ARBA"/>
</dbReference>
<feature type="compositionally biased region" description="Low complexity" evidence="16">
    <location>
        <begin position="116"/>
        <end position="130"/>
    </location>
</feature>
<evidence type="ECO:0000256" key="1">
    <source>
        <dbReference type="ARBA" id="ARBA00004123"/>
    </source>
</evidence>
<proteinExistence type="inferred from homology"/>
<keyword evidence="19" id="KW-1185">Reference proteome</keyword>
<organism evidence="18 19">
    <name type="scientific">Amazona collaria</name>
    <name type="common">yellow-billed parrot</name>
    <dbReference type="NCBI Taxonomy" id="241587"/>
    <lineage>
        <taxon>Eukaryota</taxon>
        <taxon>Metazoa</taxon>
        <taxon>Chordata</taxon>
        <taxon>Craniata</taxon>
        <taxon>Vertebrata</taxon>
        <taxon>Euteleostomi</taxon>
        <taxon>Archelosauria</taxon>
        <taxon>Archosauria</taxon>
        <taxon>Dinosauria</taxon>
        <taxon>Saurischia</taxon>
        <taxon>Theropoda</taxon>
        <taxon>Coelurosauria</taxon>
        <taxon>Aves</taxon>
        <taxon>Neognathae</taxon>
        <taxon>Neoaves</taxon>
        <taxon>Telluraves</taxon>
        <taxon>Australaves</taxon>
        <taxon>Psittaciformes</taxon>
        <taxon>Psittacidae</taxon>
        <taxon>Amazona</taxon>
    </lineage>
</organism>
<dbReference type="GO" id="GO:1901990">
    <property type="term" value="P:regulation of mitotic cell cycle phase transition"/>
    <property type="evidence" value="ECO:0007669"/>
    <property type="project" value="UniProtKB-ARBA"/>
</dbReference>
<feature type="region of interest" description="Disordered" evidence="16">
    <location>
        <begin position="316"/>
        <end position="373"/>
    </location>
</feature>
<evidence type="ECO:0000256" key="5">
    <source>
        <dbReference type="ARBA" id="ARBA00014547"/>
    </source>
</evidence>
<keyword evidence="8" id="KW-0967">Endosome</keyword>
<sequence>MVRPGCLNRLVLSIIFFFVSLPSIAILGNREKGSSSLVFLRLAFTTRRRLCEQWGHRHQPPAGQRRAGAAEGRAPLHFSTRPGLPAGGSGGGSRGSPPGRRLCKGSSSPLLREPRASGAEAGPASGAARRGGAEDSRRAAPGNKRQRGGEGGGGWGAGREQRAKQPPPEERGSGEMSNVRISNGSPTLERMEARQSEYPKPSACRNLFGPVNHEELNRDLKKHRQEMEEACQRKWNFDFQNYKPLEGRYEWQAVEKGSSPDFYFRPPRLLKAVCKSAGRQSLDVNGNCQTVVFVGSQGISEDTHCVGQKTDVSENQTDFAEQCTGQRKRPATDDSSPQNKRANTTEEGVSKASPSANSVEQTPKKSTPRRHQT</sequence>
<dbReference type="GO" id="GO:0051087">
    <property type="term" value="F:protein-folding chaperone binding"/>
    <property type="evidence" value="ECO:0007669"/>
    <property type="project" value="TreeGrafter"/>
</dbReference>
<evidence type="ECO:0000313" key="18">
    <source>
        <dbReference type="Ensembl" id="ENSACOP00000001980.1"/>
    </source>
</evidence>
<keyword evidence="7" id="KW-0597">Phosphoprotein</keyword>
<evidence type="ECO:0000256" key="10">
    <source>
        <dbReference type="ARBA" id="ARBA00023013"/>
    </source>
</evidence>
<name>A0A8B9EZ57_9PSIT</name>
<evidence type="ECO:0000256" key="9">
    <source>
        <dbReference type="ARBA" id="ARBA00022843"/>
    </source>
</evidence>
<keyword evidence="9" id="KW-0832">Ubl conjugation</keyword>
<dbReference type="GO" id="GO:0008285">
    <property type="term" value="P:negative regulation of cell population proliferation"/>
    <property type="evidence" value="ECO:0007669"/>
    <property type="project" value="UniProtKB-ARBA"/>
</dbReference>
<feature type="compositionally biased region" description="Low complexity" evidence="16">
    <location>
        <begin position="60"/>
        <end position="75"/>
    </location>
</feature>
<evidence type="ECO:0000256" key="12">
    <source>
        <dbReference type="ARBA" id="ARBA00023306"/>
    </source>
</evidence>
<keyword evidence="10" id="KW-0649">Protein kinase inhibitor</keyword>
<evidence type="ECO:0000256" key="4">
    <source>
        <dbReference type="ARBA" id="ARBA00006726"/>
    </source>
</evidence>
<comment type="similarity">
    <text evidence="4">Belongs to the CDI family.</text>
</comment>